<dbReference type="Proteomes" id="UP000198287">
    <property type="component" value="Unassembled WGS sequence"/>
</dbReference>
<evidence type="ECO:0000256" key="1">
    <source>
        <dbReference type="SAM" id="SignalP"/>
    </source>
</evidence>
<organism evidence="2 3">
    <name type="scientific">Folsomia candida</name>
    <name type="common">Springtail</name>
    <dbReference type="NCBI Taxonomy" id="158441"/>
    <lineage>
        <taxon>Eukaryota</taxon>
        <taxon>Metazoa</taxon>
        <taxon>Ecdysozoa</taxon>
        <taxon>Arthropoda</taxon>
        <taxon>Hexapoda</taxon>
        <taxon>Collembola</taxon>
        <taxon>Entomobryomorpha</taxon>
        <taxon>Isotomoidea</taxon>
        <taxon>Isotomidae</taxon>
        <taxon>Proisotominae</taxon>
        <taxon>Folsomia</taxon>
    </lineage>
</organism>
<name>A0A226D8I1_FOLCA</name>
<reference evidence="2 3" key="1">
    <citation type="submission" date="2015-12" db="EMBL/GenBank/DDBJ databases">
        <title>The genome of Folsomia candida.</title>
        <authorList>
            <person name="Faddeeva A."/>
            <person name="Derks M.F."/>
            <person name="Anvar Y."/>
            <person name="Smit S."/>
            <person name="Van Straalen N."/>
            <person name="Roelofs D."/>
        </authorList>
    </citation>
    <scope>NUCLEOTIDE SEQUENCE [LARGE SCALE GENOMIC DNA]</scope>
    <source>
        <strain evidence="2 3">VU population</strain>
        <tissue evidence="2">Whole body</tissue>
    </source>
</reference>
<dbReference type="AlphaFoldDB" id="A0A226D8I1"/>
<gene>
    <name evidence="2" type="ORF">Fcan01_24343</name>
</gene>
<feature type="signal peptide" evidence="1">
    <location>
        <begin position="1"/>
        <end position="26"/>
    </location>
</feature>
<dbReference type="EMBL" id="LNIX01000031">
    <property type="protein sequence ID" value="OXA41057.1"/>
    <property type="molecule type" value="Genomic_DNA"/>
</dbReference>
<evidence type="ECO:0000313" key="3">
    <source>
        <dbReference type="Proteomes" id="UP000198287"/>
    </source>
</evidence>
<comment type="caution">
    <text evidence="2">The sequence shown here is derived from an EMBL/GenBank/DDBJ whole genome shotgun (WGS) entry which is preliminary data.</text>
</comment>
<protein>
    <submittedName>
        <fullName evidence="2">Uncharacterized protein</fullName>
    </submittedName>
</protein>
<keyword evidence="1" id="KW-0732">Signal</keyword>
<accession>A0A226D8I1</accession>
<evidence type="ECO:0000313" key="2">
    <source>
        <dbReference type="EMBL" id="OXA41057.1"/>
    </source>
</evidence>
<sequence length="371" mass="40826">MSIIVFIKFIPILLFYLIHSNKFATGEDLISKFVVSIWQKEASNCGIFFIRKFRESEGEDGLIGEIVKNQIVPYYSAYYVDGVGRNESLIPHYPPRANFMMKSSICKLVVVIMGHRDDGEGEFLAEIEKNISPFYLPFVSRNMDRWIFITENSEDLNSLLLSDVFPNRINYKIGVSREKTTLELVIRSVCFFCDNGNPKIIRIPADSENNTKLSYFPDLTTNLNGKMLTITCPAILPLVELDPGMNGKIRNLKRGRYAPLVNEYLTIALNFTYRAITSTGGGTGFLLPNGTMIVAGGLALNLAQSSLPVQTATGTAIASVAGGLALNLAQSSLPVQTAIGTAIASGRGSGIKFGSVISASPNSHRHCHRQW</sequence>
<keyword evidence="3" id="KW-1185">Reference proteome</keyword>
<proteinExistence type="predicted"/>
<dbReference type="OrthoDB" id="6506757at2759"/>
<feature type="chain" id="PRO_5013098823" evidence="1">
    <location>
        <begin position="27"/>
        <end position="371"/>
    </location>
</feature>